<comment type="caution">
    <text evidence="1">The sequence shown here is derived from an EMBL/GenBank/DDBJ whole genome shotgun (WGS) entry which is preliminary data.</text>
</comment>
<evidence type="ECO:0000313" key="2">
    <source>
        <dbReference type="Proteomes" id="UP001575181"/>
    </source>
</evidence>
<keyword evidence="2" id="KW-1185">Reference proteome</keyword>
<reference evidence="1 2" key="1">
    <citation type="submission" date="2024-08" db="EMBL/GenBank/DDBJ databases">
        <title>Whole-genome sequencing of halo(alkali)philic microorganisms from hypersaline lakes.</title>
        <authorList>
            <person name="Sorokin D.Y."/>
            <person name="Merkel A.Y."/>
            <person name="Messina E."/>
            <person name="Yakimov M."/>
        </authorList>
    </citation>
    <scope>NUCLEOTIDE SEQUENCE [LARGE SCALE GENOMIC DNA]</scope>
    <source>
        <strain evidence="1 2">Cl-TMA</strain>
    </source>
</reference>
<protein>
    <submittedName>
        <fullName evidence="1">Uncharacterized protein</fullName>
    </submittedName>
</protein>
<proteinExistence type="predicted"/>
<gene>
    <name evidence="1" type="ORF">ACERLL_06480</name>
</gene>
<sequence>MALATGSVRKNGKMLLEDVRLWINSREDASGNQTYWGYMNPAWEAPIGRLDPDGEAEPRYELDLGEAGVVSIRVQDHREEAFVQVNQNGYRTLRFESAR</sequence>
<accession>A0ABV4TTA5</accession>
<evidence type="ECO:0000313" key="1">
    <source>
        <dbReference type="EMBL" id="MFA9460473.1"/>
    </source>
</evidence>
<dbReference type="EMBL" id="JBGUAW010000004">
    <property type="protein sequence ID" value="MFA9460473.1"/>
    <property type="molecule type" value="Genomic_DNA"/>
</dbReference>
<organism evidence="1 2">
    <name type="scientific">Thiohalorhabdus methylotrophus</name>
    <dbReference type="NCBI Taxonomy" id="3242694"/>
    <lineage>
        <taxon>Bacteria</taxon>
        <taxon>Pseudomonadati</taxon>
        <taxon>Pseudomonadota</taxon>
        <taxon>Gammaproteobacteria</taxon>
        <taxon>Thiohalorhabdales</taxon>
        <taxon>Thiohalorhabdaceae</taxon>
        <taxon>Thiohalorhabdus</taxon>
    </lineage>
</organism>
<dbReference type="RefSeq" id="WP_373655258.1">
    <property type="nucleotide sequence ID" value="NZ_JBGUAW010000004.1"/>
</dbReference>
<dbReference type="Proteomes" id="UP001575181">
    <property type="component" value="Unassembled WGS sequence"/>
</dbReference>
<name>A0ABV4TTA5_9GAMM</name>